<name>A0A9J6GLG3_HAELO</name>
<comment type="caution">
    <text evidence="1">The sequence shown here is derived from an EMBL/GenBank/DDBJ whole genome shotgun (WGS) entry which is preliminary data.</text>
</comment>
<proteinExistence type="predicted"/>
<organism evidence="1 2">
    <name type="scientific">Haemaphysalis longicornis</name>
    <name type="common">Bush tick</name>
    <dbReference type="NCBI Taxonomy" id="44386"/>
    <lineage>
        <taxon>Eukaryota</taxon>
        <taxon>Metazoa</taxon>
        <taxon>Ecdysozoa</taxon>
        <taxon>Arthropoda</taxon>
        <taxon>Chelicerata</taxon>
        <taxon>Arachnida</taxon>
        <taxon>Acari</taxon>
        <taxon>Parasitiformes</taxon>
        <taxon>Ixodida</taxon>
        <taxon>Ixodoidea</taxon>
        <taxon>Ixodidae</taxon>
        <taxon>Haemaphysalinae</taxon>
        <taxon>Haemaphysalis</taxon>
    </lineage>
</organism>
<sequence length="99" mass="11273">MLAVNAVAHSYALAEELSRRDDFLPIPNQHQLVTDLTVDLLTDDDPFDFDRCDAGHTKYGVLKHILWCSTNIFLNNLCSIMNDEIHDASAKSKKRSFKH</sequence>
<reference evidence="1 2" key="1">
    <citation type="journal article" date="2020" name="Cell">
        <title>Large-Scale Comparative Analyses of Tick Genomes Elucidate Their Genetic Diversity and Vector Capacities.</title>
        <authorList>
            <consortium name="Tick Genome and Microbiome Consortium (TIGMIC)"/>
            <person name="Jia N."/>
            <person name="Wang J."/>
            <person name="Shi W."/>
            <person name="Du L."/>
            <person name="Sun Y."/>
            <person name="Zhan W."/>
            <person name="Jiang J.F."/>
            <person name="Wang Q."/>
            <person name="Zhang B."/>
            <person name="Ji P."/>
            <person name="Bell-Sakyi L."/>
            <person name="Cui X.M."/>
            <person name="Yuan T.T."/>
            <person name="Jiang B.G."/>
            <person name="Yang W.F."/>
            <person name="Lam T.T."/>
            <person name="Chang Q.C."/>
            <person name="Ding S.J."/>
            <person name="Wang X.J."/>
            <person name="Zhu J.G."/>
            <person name="Ruan X.D."/>
            <person name="Zhao L."/>
            <person name="Wei J.T."/>
            <person name="Ye R.Z."/>
            <person name="Que T.C."/>
            <person name="Du C.H."/>
            <person name="Zhou Y.H."/>
            <person name="Cheng J.X."/>
            <person name="Dai P.F."/>
            <person name="Guo W.B."/>
            <person name="Han X.H."/>
            <person name="Huang E.J."/>
            <person name="Li L.F."/>
            <person name="Wei W."/>
            <person name="Gao Y.C."/>
            <person name="Liu J.Z."/>
            <person name="Shao H.Z."/>
            <person name="Wang X."/>
            <person name="Wang C.C."/>
            <person name="Yang T.C."/>
            <person name="Huo Q.B."/>
            <person name="Li W."/>
            <person name="Chen H.Y."/>
            <person name="Chen S.E."/>
            <person name="Zhou L.G."/>
            <person name="Ni X.B."/>
            <person name="Tian J.H."/>
            <person name="Sheng Y."/>
            <person name="Liu T."/>
            <person name="Pan Y.S."/>
            <person name="Xia L.Y."/>
            <person name="Li J."/>
            <person name="Zhao F."/>
            <person name="Cao W.C."/>
        </authorList>
    </citation>
    <scope>NUCLEOTIDE SEQUENCE [LARGE SCALE GENOMIC DNA]</scope>
    <source>
        <strain evidence="1">HaeL-2018</strain>
    </source>
</reference>
<evidence type="ECO:0000313" key="2">
    <source>
        <dbReference type="Proteomes" id="UP000821853"/>
    </source>
</evidence>
<gene>
    <name evidence="1" type="ORF">HPB48_010614</name>
</gene>
<accession>A0A9J6GLG3</accession>
<dbReference type="VEuPathDB" id="VectorBase:HLOH_061696"/>
<dbReference type="Proteomes" id="UP000821853">
    <property type="component" value="Unassembled WGS sequence"/>
</dbReference>
<dbReference type="EMBL" id="JABSTR010000008">
    <property type="protein sequence ID" value="KAH9376445.1"/>
    <property type="molecule type" value="Genomic_DNA"/>
</dbReference>
<keyword evidence="2" id="KW-1185">Reference proteome</keyword>
<dbReference type="AlphaFoldDB" id="A0A9J6GLG3"/>
<protein>
    <submittedName>
        <fullName evidence="1">Uncharacterized protein</fullName>
    </submittedName>
</protein>
<evidence type="ECO:0000313" key="1">
    <source>
        <dbReference type="EMBL" id="KAH9376445.1"/>
    </source>
</evidence>